<dbReference type="AlphaFoldDB" id="A0AAN7BFQ3"/>
<protein>
    <submittedName>
        <fullName evidence="2">Heterokaryon incompatibility protein-domain-containing protein</fullName>
    </submittedName>
</protein>
<dbReference type="Proteomes" id="UP001301958">
    <property type="component" value="Unassembled WGS sequence"/>
</dbReference>
<evidence type="ECO:0000259" key="1">
    <source>
        <dbReference type="Pfam" id="PF06985"/>
    </source>
</evidence>
<evidence type="ECO:0000313" key="3">
    <source>
        <dbReference type="Proteomes" id="UP001301958"/>
    </source>
</evidence>
<dbReference type="InterPro" id="IPR010730">
    <property type="entry name" value="HET"/>
</dbReference>
<proteinExistence type="predicted"/>
<dbReference type="Pfam" id="PF06985">
    <property type="entry name" value="HET"/>
    <property type="match status" value="1"/>
</dbReference>
<organism evidence="2 3">
    <name type="scientific">Podospora fimiseda</name>
    <dbReference type="NCBI Taxonomy" id="252190"/>
    <lineage>
        <taxon>Eukaryota</taxon>
        <taxon>Fungi</taxon>
        <taxon>Dikarya</taxon>
        <taxon>Ascomycota</taxon>
        <taxon>Pezizomycotina</taxon>
        <taxon>Sordariomycetes</taxon>
        <taxon>Sordariomycetidae</taxon>
        <taxon>Sordariales</taxon>
        <taxon>Podosporaceae</taxon>
        <taxon>Podospora</taxon>
    </lineage>
</organism>
<gene>
    <name evidence="2" type="ORF">QBC38DRAFT_87320</name>
</gene>
<reference evidence="2" key="1">
    <citation type="journal article" date="2023" name="Mol. Phylogenet. Evol.">
        <title>Genome-scale phylogeny and comparative genomics of the fungal order Sordariales.</title>
        <authorList>
            <person name="Hensen N."/>
            <person name="Bonometti L."/>
            <person name="Westerberg I."/>
            <person name="Brannstrom I.O."/>
            <person name="Guillou S."/>
            <person name="Cros-Aarteil S."/>
            <person name="Calhoun S."/>
            <person name="Haridas S."/>
            <person name="Kuo A."/>
            <person name="Mondo S."/>
            <person name="Pangilinan J."/>
            <person name="Riley R."/>
            <person name="LaButti K."/>
            <person name="Andreopoulos B."/>
            <person name="Lipzen A."/>
            <person name="Chen C."/>
            <person name="Yan M."/>
            <person name="Daum C."/>
            <person name="Ng V."/>
            <person name="Clum A."/>
            <person name="Steindorff A."/>
            <person name="Ohm R.A."/>
            <person name="Martin F."/>
            <person name="Silar P."/>
            <person name="Natvig D.O."/>
            <person name="Lalanne C."/>
            <person name="Gautier V."/>
            <person name="Ament-Velasquez S.L."/>
            <person name="Kruys A."/>
            <person name="Hutchinson M.I."/>
            <person name="Powell A.J."/>
            <person name="Barry K."/>
            <person name="Miller A.N."/>
            <person name="Grigoriev I.V."/>
            <person name="Debuchy R."/>
            <person name="Gladieux P."/>
            <person name="Hiltunen Thoren M."/>
            <person name="Johannesson H."/>
        </authorList>
    </citation>
    <scope>NUCLEOTIDE SEQUENCE</scope>
    <source>
        <strain evidence="2">CBS 990.96</strain>
    </source>
</reference>
<sequence>MGIGLMIPNVPYFQITCRVLKPPKEMSKLIDSCGTWLGLDDGIEELLFSPDPLNDSLTWINACLEDCISHHEHEPKPFSQDSGRRWLPTRLIEIDDDMNLRLVYGRDLITQLPGDAPVPRYTALSYCWGNEQDAARQLRSTTDTENLHMSGFSITQLPKVLQDAVNVTRTLSIRYIWIDALCILQDSAGDWDKESTQMAAIYGSAYLTICSLTASCHASFLDPNYRQIKVAFQSSINAEICGSYIISYNENAYAHLILVEGQASMTGSH</sequence>
<dbReference type="PANTHER" id="PTHR33112">
    <property type="entry name" value="DOMAIN PROTEIN, PUTATIVE-RELATED"/>
    <property type="match status" value="1"/>
</dbReference>
<dbReference type="EMBL" id="MU865478">
    <property type="protein sequence ID" value="KAK4222339.1"/>
    <property type="molecule type" value="Genomic_DNA"/>
</dbReference>
<evidence type="ECO:0000313" key="2">
    <source>
        <dbReference type="EMBL" id="KAK4222339.1"/>
    </source>
</evidence>
<accession>A0AAN7BFQ3</accession>
<dbReference type="PANTHER" id="PTHR33112:SF16">
    <property type="entry name" value="HETEROKARYON INCOMPATIBILITY DOMAIN-CONTAINING PROTEIN"/>
    <property type="match status" value="1"/>
</dbReference>
<name>A0AAN7BFQ3_9PEZI</name>
<comment type="caution">
    <text evidence="2">The sequence shown here is derived from an EMBL/GenBank/DDBJ whole genome shotgun (WGS) entry which is preliminary data.</text>
</comment>
<feature type="domain" description="Heterokaryon incompatibility" evidence="1">
    <location>
        <begin position="121"/>
        <end position="235"/>
    </location>
</feature>
<keyword evidence="3" id="KW-1185">Reference proteome</keyword>
<reference evidence="2" key="2">
    <citation type="submission" date="2023-05" db="EMBL/GenBank/DDBJ databases">
        <authorList>
            <consortium name="Lawrence Berkeley National Laboratory"/>
            <person name="Steindorff A."/>
            <person name="Hensen N."/>
            <person name="Bonometti L."/>
            <person name="Westerberg I."/>
            <person name="Brannstrom I.O."/>
            <person name="Guillou S."/>
            <person name="Cros-Aarteil S."/>
            <person name="Calhoun S."/>
            <person name="Haridas S."/>
            <person name="Kuo A."/>
            <person name="Mondo S."/>
            <person name="Pangilinan J."/>
            <person name="Riley R."/>
            <person name="Labutti K."/>
            <person name="Andreopoulos B."/>
            <person name="Lipzen A."/>
            <person name="Chen C."/>
            <person name="Yanf M."/>
            <person name="Daum C."/>
            <person name="Ng V."/>
            <person name="Clum A."/>
            <person name="Ohm R."/>
            <person name="Martin F."/>
            <person name="Silar P."/>
            <person name="Natvig D."/>
            <person name="Lalanne C."/>
            <person name="Gautier V."/>
            <person name="Ament-Velasquez S.L."/>
            <person name="Kruys A."/>
            <person name="Hutchinson M.I."/>
            <person name="Powell A.J."/>
            <person name="Barry K."/>
            <person name="Miller A.N."/>
            <person name="Grigoriev I.V."/>
            <person name="Debuchy R."/>
            <person name="Gladieux P."/>
            <person name="Thoren M.H."/>
            <person name="Johannesson H."/>
        </authorList>
    </citation>
    <scope>NUCLEOTIDE SEQUENCE</scope>
    <source>
        <strain evidence="2">CBS 990.96</strain>
    </source>
</reference>